<evidence type="ECO:0000313" key="1">
    <source>
        <dbReference type="EMBL" id="MCI90398.1"/>
    </source>
</evidence>
<protein>
    <submittedName>
        <fullName evidence="1">Uncharacterized protein</fullName>
    </submittedName>
</protein>
<proteinExistence type="predicted"/>
<keyword evidence="2" id="KW-1185">Reference proteome</keyword>
<reference evidence="1 2" key="1">
    <citation type="journal article" date="2018" name="Front. Plant Sci.">
        <title>Red Clover (Trifolium pratense) and Zigzag Clover (T. medium) - A Picture of Genomic Similarities and Differences.</title>
        <authorList>
            <person name="Dluhosova J."/>
            <person name="Istvanek J."/>
            <person name="Nedelnik J."/>
            <person name="Repkova J."/>
        </authorList>
    </citation>
    <scope>NUCLEOTIDE SEQUENCE [LARGE SCALE GENOMIC DNA]</scope>
    <source>
        <strain evidence="2">cv. 10/8</strain>
        <tissue evidence="1">Leaf</tissue>
    </source>
</reference>
<sequence length="25" mass="2997">MQEWEEWDWIGGTTIEFPSLKTLSL</sequence>
<name>A0A392VPR3_9FABA</name>
<dbReference type="AlphaFoldDB" id="A0A392VPR3"/>
<accession>A0A392VPR3</accession>
<feature type="non-terminal residue" evidence="1">
    <location>
        <position position="25"/>
    </location>
</feature>
<dbReference type="EMBL" id="LXQA011243541">
    <property type="protein sequence ID" value="MCI90398.1"/>
    <property type="molecule type" value="Genomic_DNA"/>
</dbReference>
<dbReference type="Proteomes" id="UP000265520">
    <property type="component" value="Unassembled WGS sequence"/>
</dbReference>
<comment type="caution">
    <text evidence="1">The sequence shown here is derived from an EMBL/GenBank/DDBJ whole genome shotgun (WGS) entry which is preliminary data.</text>
</comment>
<organism evidence="1 2">
    <name type="scientific">Trifolium medium</name>
    <dbReference type="NCBI Taxonomy" id="97028"/>
    <lineage>
        <taxon>Eukaryota</taxon>
        <taxon>Viridiplantae</taxon>
        <taxon>Streptophyta</taxon>
        <taxon>Embryophyta</taxon>
        <taxon>Tracheophyta</taxon>
        <taxon>Spermatophyta</taxon>
        <taxon>Magnoliopsida</taxon>
        <taxon>eudicotyledons</taxon>
        <taxon>Gunneridae</taxon>
        <taxon>Pentapetalae</taxon>
        <taxon>rosids</taxon>
        <taxon>fabids</taxon>
        <taxon>Fabales</taxon>
        <taxon>Fabaceae</taxon>
        <taxon>Papilionoideae</taxon>
        <taxon>50 kb inversion clade</taxon>
        <taxon>NPAAA clade</taxon>
        <taxon>Hologalegina</taxon>
        <taxon>IRL clade</taxon>
        <taxon>Trifolieae</taxon>
        <taxon>Trifolium</taxon>
    </lineage>
</organism>
<evidence type="ECO:0000313" key="2">
    <source>
        <dbReference type="Proteomes" id="UP000265520"/>
    </source>
</evidence>